<keyword evidence="14" id="KW-0812">Transmembrane</keyword>
<evidence type="ECO:0000256" key="9">
    <source>
        <dbReference type="ARBA" id="ARBA00022777"/>
    </source>
</evidence>
<feature type="binding site" evidence="13">
    <location>
        <begin position="58"/>
        <end position="65"/>
    </location>
    <ligand>
        <name>ATP</name>
        <dbReference type="ChEBI" id="CHEBI:30616"/>
    </ligand>
</feature>
<dbReference type="Proteomes" id="UP001177212">
    <property type="component" value="Unassembled WGS sequence"/>
</dbReference>
<evidence type="ECO:0000256" key="4">
    <source>
        <dbReference type="ARBA" id="ARBA00016436"/>
    </source>
</evidence>
<keyword evidence="16" id="KW-1185">Reference proteome</keyword>
<keyword evidence="14" id="KW-1133">Transmembrane helix</keyword>
<keyword evidence="14" id="KW-0472">Membrane</keyword>
<evidence type="ECO:0000256" key="3">
    <source>
        <dbReference type="ARBA" id="ARBA00012071"/>
    </source>
</evidence>
<evidence type="ECO:0000256" key="5">
    <source>
        <dbReference type="ARBA" id="ARBA00022516"/>
    </source>
</evidence>
<comment type="similarity">
    <text evidence="13">Belongs to the LpxK family.</text>
</comment>
<dbReference type="PANTHER" id="PTHR42724">
    <property type="entry name" value="TETRAACYLDISACCHARIDE 4'-KINASE"/>
    <property type="match status" value="1"/>
</dbReference>
<keyword evidence="11 13" id="KW-0443">Lipid metabolism</keyword>
<dbReference type="HAMAP" id="MF_00409">
    <property type="entry name" value="LpxK"/>
    <property type="match status" value="1"/>
</dbReference>
<keyword evidence="7 13" id="KW-0808">Transferase</keyword>
<reference evidence="15" key="1">
    <citation type="submission" date="2023-07" db="EMBL/GenBank/DDBJ databases">
        <title>Genome content predicts the carbon catabolic preferences of heterotrophic bacteria.</title>
        <authorList>
            <person name="Gralka M."/>
        </authorList>
    </citation>
    <scope>NUCLEOTIDE SEQUENCE</scope>
    <source>
        <strain evidence="15">4G09</strain>
    </source>
</reference>
<dbReference type="GO" id="GO:0009029">
    <property type="term" value="F:lipid-A 4'-kinase activity"/>
    <property type="evidence" value="ECO:0007669"/>
    <property type="project" value="UniProtKB-EC"/>
</dbReference>
<dbReference type="EC" id="2.7.1.130" evidence="3 13"/>
<evidence type="ECO:0000256" key="13">
    <source>
        <dbReference type="HAMAP-Rule" id="MF_00409"/>
    </source>
</evidence>
<dbReference type="RefSeq" id="WP_305399426.1">
    <property type="nucleotide sequence ID" value="NZ_JAUYVT010000005.1"/>
</dbReference>
<sequence length="326" mass="36417">MNKIEKSWYEPVGLITLLFLPLSALFWLISITRKQMYRFGIFKQFKSDIPIIVVGNISVGGNGKTPFVLWLYDFLTKQGLSVGIISRGYGGKASNYPLIVKDNTPAAEAGDEPKLLFHRLKCPIAIGPNRQRNIELLARDYNLDIIISDDGMQHYKMARTIECCIVDSERQFGNGLLMPAGPLRETPARLKSVDLIVENGGQNSNNYTLEPAALRSVKSSFPVSESITNGHAVSAIGNPKRFENTLKKQGITLLSSNHFRDHYPYTAEDFTQFGNDNILMTEKDAVKCSEFAKANWYYLPVNAKPTQAVINKLTLILKEKGILNGL</sequence>
<evidence type="ECO:0000256" key="2">
    <source>
        <dbReference type="ARBA" id="ARBA00004870"/>
    </source>
</evidence>
<proteinExistence type="inferred from homology"/>
<keyword evidence="8 13" id="KW-0547">Nucleotide-binding</keyword>
<evidence type="ECO:0000256" key="8">
    <source>
        <dbReference type="ARBA" id="ARBA00022741"/>
    </source>
</evidence>
<evidence type="ECO:0000256" key="7">
    <source>
        <dbReference type="ARBA" id="ARBA00022679"/>
    </source>
</evidence>
<dbReference type="SUPFAM" id="SSF52540">
    <property type="entry name" value="P-loop containing nucleoside triphosphate hydrolases"/>
    <property type="match status" value="1"/>
</dbReference>
<evidence type="ECO:0000256" key="11">
    <source>
        <dbReference type="ARBA" id="ARBA00023098"/>
    </source>
</evidence>
<gene>
    <name evidence="13 15" type="primary">lpxK</name>
    <name evidence="15" type="ORF">Q8W34_08330</name>
</gene>
<comment type="catalytic activity">
    <reaction evidence="13">
        <text>a lipid A disaccharide + ATP = a lipid IVA + ADP + H(+)</text>
        <dbReference type="Rhea" id="RHEA:67840"/>
        <dbReference type="ChEBI" id="CHEBI:15378"/>
        <dbReference type="ChEBI" id="CHEBI:30616"/>
        <dbReference type="ChEBI" id="CHEBI:176343"/>
        <dbReference type="ChEBI" id="CHEBI:176425"/>
        <dbReference type="ChEBI" id="CHEBI:456216"/>
        <dbReference type="EC" id="2.7.1.130"/>
    </reaction>
</comment>
<dbReference type="InterPro" id="IPR027417">
    <property type="entry name" value="P-loop_NTPase"/>
</dbReference>
<keyword evidence="6 13" id="KW-0441">Lipid A biosynthesis</keyword>
<comment type="function">
    <text evidence="1 13">Transfers the gamma-phosphate of ATP to the 4'-position of a tetraacyldisaccharide 1-phosphate intermediate (termed DS-1-P) to form tetraacyldisaccharide 1,4'-bis-phosphate (lipid IVA).</text>
</comment>
<organism evidence="15 16">
    <name type="scientific">Pseudoalteromonas marina</name>
    <dbReference type="NCBI Taxonomy" id="267375"/>
    <lineage>
        <taxon>Bacteria</taxon>
        <taxon>Pseudomonadati</taxon>
        <taxon>Pseudomonadota</taxon>
        <taxon>Gammaproteobacteria</taxon>
        <taxon>Alteromonadales</taxon>
        <taxon>Pseudoalteromonadaceae</taxon>
        <taxon>Pseudoalteromonas</taxon>
    </lineage>
</organism>
<evidence type="ECO:0000313" key="15">
    <source>
        <dbReference type="EMBL" id="MDP2564639.1"/>
    </source>
</evidence>
<keyword evidence="10 13" id="KW-0067">ATP-binding</keyword>
<feature type="transmembrane region" description="Helical" evidence="14">
    <location>
        <begin position="12"/>
        <end position="29"/>
    </location>
</feature>
<accession>A0ABT9FCX6</accession>
<comment type="pathway">
    <text evidence="2 13">Glycolipid biosynthesis; lipid IV(A) biosynthesis; lipid IV(A) from (3R)-3-hydroxytetradecanoyl-[acyl-carrier-protein] and UDP-N-acetyl-alpha-D-glucosamine: step 6/6.</text>
</comment>
<dbReference type="Pfam" id="PF02606">
    <property type="entry name" value="LpxK"/>
    <property type="match status" value="1"/>
</dbReference>
<keyword evidence="5 13" id="KW-0444">Lipid biosynthesis</keyword>
<keyword evidence="9 13" id="KW-0418">Kinase</keyword>
<evidence type="ECO:0000256" key="1">
    <source>
        <dbReference type="ARBA" id="ARBA00002274"/>
    </source>
</evidence>
<evidence type="ECO:0000256" key="10">
    <source>
        <dbReference type="ARBA" id="ARBA00022840"/>
    </source>
</evidence>
<evidence type="ECO:0000313" key="16">
    <source>
        <dbReference type="Proteomes" id="UP001177212"/>
    </source>
</evidence>
<protein>
    <recommendedName>
        <fullName evidence="4 13">Tetraacyldisaccharide 4'-kinase</fullName>
        <ecNumber evidence="3 13">2.7.1.130</ecNumber>
    </recommendedName>
    <alternativeName>
        <fullName evidence="12 13">Lipid A 4'-kinase</fullName>
    </alternativeName>
</protein>
<dbReference type="NCBIfam" id="TIGR00682">
    <property type="entry name" value="lpxK"/>
    <property type="match status" value="1"/>
</dbReference>
<comment type="caution">
    <text evidence="15">The sequence shown here is derived from an EMBL/GenBank/DDBJ whole genome shotgun (WGS) entry which is preliminary data.</text>
</comment>
<dbReference type="EMBL" id="JAUYVT010000005">
    <property type="protein sequence ID" value="MDP2564639.1"/>
    <property type="molecule type" value="Genomic_DNA"/>
</dbReference>
<dbReference type="InterPro" id="IPR003758">
    <property type="entry name" value="LpxK"/>
</dbReference>
<evidence type="ECO:0000256" key="12">
    <source>
        <dbReference type="ARBA" id="ARBA00029757"/>
    </source>
</evidence>
<evidence type="ECO:0000256" key="14">
    <source>
        <dbReference type="SAM" id="Phobius"/>
    </source>
</evidence>
<dbReference type="PANTHER" id="PTHR42724:SF1">
    <property type="entry name" value="TETRAACYLDISACCHARIDE 4'-KINASE, MITOCHONDRIAL-RELATED"/>
    <property type="match status" value="1"/>
</dbReference>
<name>A0ABT9FCX6_9GAMM</name>
<evidence type="ECO:0000256" key="6">
    <source>
        <dbReference type="ARBA" id="ARBA00022556"/>
    </source>
</evidence>